<accession>A0A7L4ZY83</accession>
<dbReference type="AlphaFoldDB" id="A0A7L4ZY83"/>
<organism evidence="1 2">
    <name type="scientific">Hymenobacter busanensis</name>
    <dbReference type="NCBI Taxonomy" id="2607656"/>
    <lineage>
        <taxon>Bacteria</taxon>
        <taxon>Pseudomonadati</taxon>
        <taxon>Bacteroidota</taxon>
        <taxon>Cytophagia</taxon>
        <taxon>Cytophagales</taxon>
        <taxon>Hymenobacteraceae</taxon>
        <taxon>Hymenobacter</taxon>
    </lineage>
</organism>
<sequence length="175" mass="19595">MTNEEITNLLPSGAQTRIAKQVGVSKQAVSKALQGKLKGAKADRILKEATEQAQQEARRQRAAAERARLVSMTDEELLSQLDSETEREKALCAAFYELWLCCQPKNSVFDWGTWGTEPMAFTLSYIRSLQEQIAEGAAYCEELSRANLVKQGRICELNRENEILRNGQPAGYLNL</sequence>
<keyword evidence="2" id="KW-1185">Reference proteome</keyword>
<reference evidence="1 2" key="1">
    <citation type="submission" date="2019-09" db="EMBL/GenBank/DDBJ databases">
        <title>Genome sequence of Hymenobacter sp. M3.</title>
        <authorList>
            <person name="Srinivasan S."/>
        </authorList>
    </citation>
    <scope>NUCLEOTIDE SEQUENCE [LARGE SCALE GENOMIC DNA]</scope>
    <source>
        <strain evidence="1 2">M3</strain>
    </source>
</reference>
<dbReference type="EMBL" id="VTWU01000003">
    <property type="protein sequence ID" value="KAA9333426.1"/>
    <property type="molecule type" value="Genomic_DNA"/>
</dbReference>
<evidence type="ECO:0000313" key="2">
    <source>
        <dbReference type="Proteomes" id="UP000326380"/>
    </source>
</evidence>
<gene>
    <name evidence="1" type="ORF">F0P96_10680</name>
</gene>
<name>A0A7L4ZY83_9BACT</name>
<dbReference type="Proteomes" id="UP000326380">
    <property type="component" value="Unassembled WGS sequence"/>
</dbReference>
<dbReference type="RefSeq" id="WP_151078847.1">
    <property type="nucleotide sequence ID" value="NZ_CP047647.1"/>
</dbReference>
<protein>
    <submittedName>
        <fullName evidence="1">Uncharacterized protein</fullName>
    </submittedName>
</protein>
<proteinExistence type="predicted"/>
<evidence type="ECO:0000313" key="1">
    <source>
        <dbReference type="EMBL" id="KAA9333426.1"/>
    </source>
</evidence>
<comment type="caution">
    <text evidence="1">The sequence shown here is derived from an EMBL/GenBank/DDBJ whole genome shotgun (WGS) entry which is preliminary data.</text>
</comment>